<name>A0A7W3JL58_9MICO</name>
<keyword evidence="4" id="KW-0597">Phosphoprotein</keyword>
<evidence type="ECO:0000256" key="1">
    <source>
        <dbReference type="ARBA" id="ARBA00004496"/>
    </source>
</evidence>
<dbReference type="Gene3D" id="3.40.930.10">
    <property type="entry name" value="Mannitol-specific EII, Chain A"/>
    <property type="match status" value="1"/>
</dbReference>
<dbReference type="PROSITE" id="PS51094">
    <property type="entry name" value="PTS_EIIA_TYPE_2"/>
    <property type="match status" value="1"/>
</dbReference>
<comment type="function">
    <text evidence="8">The phosphoenolpyruvate-dependent sugar phosphotransferase system (sugar PTS), a major carbohydrate active transport system, catalyzes the phosphorylation of incoming sugar substrates concomitantly with their translocation across the cell membrane. The enzyme II UlaABC PTS system is involved in ascorbate transport.</text>
</comment>
<evidence type="ECO:0000256" key="6">
    <source>
        <dbReference type="ARBA" id="ARBA00022683"/>
    </source>
</evidence>
<dbReference type="Pfam" id="PF00359">
    <property type="entry name" value="PTS_EIIA_2"/>
    <property type="match status" value="1"/>
</dbReference>
<feature type="domain" description="PTS EIIA type-2" evidence="11">
    <location>
        <begin position="7"/>
        <end position="150"/>
    </location>
</feature>
<keyword evidence="3" id="KW-0963">Cytoplasm</keyword>
<evidence type="ECO:0000256" key="8">
    <source>
        <dbReference type="ARBA" id="ARBA00037387"/>
    </source>
</evidence>
<keyword evidence="5" id="KW-0808">Transferase</keyword>
<reference evidence="13 15" key="2">
    <citation type="submission" date="2020-07" db="EMBL/GenBank/DDBJ databases">
        <title>Sequencing the genomes of 1000 actinobacteria strains.</title>
        <authorList>
            <person name="Klenk H.-P."/>
        </authorList>
    </citation>
    <scope>NUCLEOTIDE SEQUENCE [LARGE SCALE GENOMIC DNA]</scope>
    <source>
        <strain evidence="13 15">DSM 10309</strain>
    </source>
</reference>
<proteinExistence type="predicted"/>
<evidence type="ECO:0000313" key="14">
    <source>
        <dbReference type="Proteomes" id="UP000321154"/>
    </source>
</evidence>
<dbReference type="InterPro" id="IPR002178">
    <property type="entry name" value="PTS_EIIA_type-2_dom"/>
</dbReference>
<gene>
    <name evidence="13" type="ORF">FB463_003199</name>
    <name evidence="12" type="ORF">FFA01_12780</name>
</gene>
<accession>A0A7W3JL58</accession>
<comment type="subcellular location">
    <subcellularLocation>
        <location evidence="1">Cytoplasm</location>
    </subcellularLocation>
</comment>
<dbReference type="EMBL" id="JACGWW010000012">
    <property type="protein sequence ID" value="MBA8814922.1"/>
    <property type="molecule type" value="Genomic_DNA"/>
</dbReference>
<keyword evidence="7" id="KW-0418">Kinase</keyword>
<dbReference type="GO" id="GO:0009401">
    <property type="term" value="P:phosphoenolpyruvate-dependent sugar phosphotransferase system"/>
    <property type="evidence" value="ECO:0007669"/>
    <property type="project" value="UniProtKB-KW"/>
</dbReference>
<sequence length="157" mass="15988">MPVDLAEELPVESVVTGAHAADWRDALRLAGDGLVASGATTAAYTDEMIAAVDELGPYIVIAPGLALAHSRPSPAVSRTGLSWVGLAEPVAFGHKTNDPVDLVIGLAALDHDGHIEVMSALAGVLADEAGLAALRAAESPDEVLRTLHELADAANAS</sequence>
<dbReference type="Proteomes" id="UP000321154">
    <property type="component" value="Unassembled WGS sequence"/>
</dbReference>
<keyword evidence="14" id="KW-1185">Reference proteome</keyword>
<dbReference type="EMBL" id="BJUV01000010">
    <property type="protein sequence ID" value="GEK82969.1"/>
    <property type="molecule type" value="Genomic_DNA"/>
</dbReference>
<dbReference type="Proteomes" id="UP000522688">
    <property type="component" value="Unassembled WGS sequence"/>
</dbReference>
<dbReference type="AlphaFoldDB" id="A0A7W3JL58"/>
<dbReference type="CDD" id="cd00211">
    <property type="entry name" value="PTS_IIA_fru"/>
    <property type="match status" value="1"/>
</dbReference>
<dbReference type="GO" id="GO:0005737">
    <property type="term" value="C:cytoplasm"/>
    <property type="evidence" value="ECO:0007669"/>
    <property type="project" value="UniProtKB-SubCell"/>
</dbReference>
<evidence type="ECO:0000259" key="11">
    <source>
        <dbReference type="PROSITE" id="PS51094"/>
    </source>
</evidence>
<keyword evidence="2" id="KW-0813">Transport</keyword>
<protein>
    <recommendedName>
        <fullName evidence="9">Ascorbate-specific PTS system EIIA component</fullName>
    </recommendedName>
    <alternativeName>
        <fullName evidence="10">Ascorbate-specific phosphotransferase enzyme IIA component</fullName>
    </alternativeName>
</protein>
<evidence type="ECO:0000313" key="13">
    <source>
        <dbReference type="EMBL" id="MBA8814922.1"/>
    </source>
</evidence>
<evidence type="ECO:0000256" key="5">
    <source>
        <dbReference type="ARBA" id="ARBA00022679"/>
    </source>
</evidence>
<evidence type="ECO:0000256" key="7">
    <source>
        <dbReference type="ARBA" id="ARBA00022777"/>
    </source>
</evidence>
<organism evidence="13 15">
    <name type="scientific">Frigoribacterium faeni</name>
    <dbReference type="NCBI Taxonomy" id="145483"/>
    <lineage>
        <taxon>Bacteria</taxon>
        <taxon>Bacillati</taxon>
        <taxon>Actinomycetota</taxon>
        <taxon>Actinomycetes</taxon>
        <taxon>Micrococcales</taxon>
        <taxon>Microbacteriaceae</taxon>
        <taxon>Frigoribacterium</taxon>
    </lineage>
</organism>
<evidence type="ECO:0000256" key="3">
    <source>
        <dbReference type="ARBA" id="ARBA00022490"/>
    </source>
</evidence>
<dbReference type="PANTHER" id="PTHR36203:SF1">
    <property type="entry name" value="ASCORBATE-SPECIFIC PTS SYSTEM EIIA COMPONENT"/>
    <property type="match status" value="1"/>
</dbReference>
<dbReference type="GO" id="GO:0016301">
    <property type="term" value="F:kinase activity"/>
    <property type="evidence" value="ECO:0007669"/>
    <property type="project" value="UniProtKB-KW"/>
</dbReference>
<evidence type="ECO:0000313" key="15">
    <source>
        <dbReference type="Proteomes" id="UP000522688"/>
    </source>
</evidence>
<dbReference type="InterPro" id="IPR051351">
    <property type="entry name" value="Ascorbate-PTS_EIIA_comp"/>
</dbReference>
<evidence type="ECO:0000313" key="12">
    <source>
        <dbReference type="EMBL" id="GEK82969.1"/>
    </source>
</evidence>
<reference evidence="12 14" key="1">
    <citation type="submission" date="2019-07" db="EMBL/GenBank/DDBJ databases">
        <title>Whole genome shotgun sequence of Frigoribacterium faeni NBRC 103066.</title>
        <authorList>
            <person name="Hosoyama A."/>
            <person name="Uohara A."/>
            <person name="Ohji S."/>
            <person name="Ichikawa N."/>
        </authorList>
    </citation>
    <scope>NUCLEOTIDE SEQUENCE [LARGE SCALE GENOMIC DNA]</scope>
    <source>
        <strain evidence="12 14">NBRC 103066</strain>
    </source>
</reference>
<evidence type="ECO:0000256" key="9">
    <source>
        <dbReference type="ARBA" id="ARBA00041175"/>
    </source>
</evidence>
<dbReference type="InterPro" id="IPR016152">
    <property type="entry name" value="PTrfase/Anion_transptr"/>
</dbReference>
<evidence type="ECO:0000256" key="10">
    <source>
        <dbReference type="ARBA" id="ARBA00042072"/>
    </source>
</evidence>
<evidence type="ECO:0000256" key="2">
    <source>
        <dbReference type="ARBA" id="ARBA00022448"/>
    </source>
</evidence>
<comment type="caution">
    <text evidence="13">The sequence shown here is derived from an EMBL/GenBank/DDBJ whole genome shotgun (WGS) entry which is preliminary data.</text>
</comment>
<dbReference type="OrthoDB" id="1634238at2"/>
<dbReference type="RefSeq" id="WP_146854153.1">
    <property type="nucleotide sequence ID" value="NZ_BAAAHR010000003.1"/>
</dbReference>
<dbReference type="PANTHER" id="PTHR36203">
    <property type="entry name" value="ASCORBATE-SPECIFIC PTS SYSTEM EIIA COMPONENT"/>
    <property type="match status" value="1"/>
</dbReference>
<evidence type="ECO:0000256" key="4">
    <source>
        <dbReference type="ARBA" id="ARBA00022553"/>
    </source>
</evidence>
<keyword evidence="6" id="KW-0598">Phosphotransferase system</keyword>
<dbReference type="SUPFAM" id="SSF55804">
    <property type="entry name" value="Phoshotransferase/anion transport protein"/>
    <property type="match status" value="1"/>
</dbReference>